<gene>
    <name evidence="1" type="ORF">A3B49_02505</name>
</gene>
<protein>
    <recommendedName>
        <fullName evidence="3">Peptidase M11 gametolysin domain-containing protein</fullName>
    </recommendedName>
</protein>
<evidence type="ECO:0000313" key="1">
    <source>
        <dbReference type="EMBL" id="OGE65276.1"/>
    </source>
</evidence>
<evidence type="ECO:0000313" key="2">
    <source>
        <dbReference type="Proteomes" id="UP000178017"/>
    </source>
</evidence>
<accession>A0A1F5MIS1</accession>
<dbReference type="AlphaFoldDB" id="A0A1F5MIS1"/>
<organism evidence="1 2">
    <name type="scientific">Candidatus Daviesbacteria bacterium RIFCSPLOWO2_01_FULL_40_24</name>
    <dbReference type="NCBI Taxonomy" id="1797787"/>
    <lineage>
        <taxon>Bacteria</taxon>
        <taxon>Candidatus Daviesiibacteriota</taxon>
    </lineage>
</organism>
<name>A0A1F5MIS1_9BACT</name>
<reference evidence="1 2" key="1">
    <citation type="journal article" date="2016" name="Nat. Commun.">
        <title>Thousands of microbial genomes shed light on interconnected biogeochemical processes in an aquifer system.</title>
        <authorList>
            <person name="Anantharaman K."/>
            <person name="Brown C.T."/>
            <person name="Hug L.A."/>
            <person name="Sharon I."/>
            <person name="Castelle C.J."/>
            <person name="Probst A.J."/>
            <person name="Thomas B.C."/>
            <person name="Singh A."/>
            <person name="Wilkins M.J."/>
            <person name="Karaoz U."/>
            <person name="Brodie E.L."/>
            <person name="Williams K.H."/>
            <person name="Hubbard S.S."/>
            <person name="Banfield J.F."/>
        </authorList>
    </citation>
    <scope>NUCLEOTIDE SEQUENCE [LARGE SCALE GENOMIC DNA]</scope>
</reference>
<dbReference type="Proteomes" id="UP000178017">
    <property type="component" value="Unassembled WGS sequence"/>
</dbReference>
<dbReference type="SUPFAM" id="SSF55486">
    <property type="entry name" value="Metalloproteases ('zincins'), catalytic domain"/>
    <property type="match status" value="1"/>
</dbReference>
<comment type="caution">
    <text evidence="1">The sequence shown here is derived from an EMBL/GenBank/DDBJ whole genome shotgun (WGS) entry which is preliminary data.</text>
</comment>
<proteinExistence type="predicted"/>
<sequence>MSSQKGIAHIILLVVLLAGLALGVYLVQQRTNLFSKAFSNDKSVQQLTNELVSLNSLAGRSAQDDEQISKMLAVATKRKDKLLMEAEEDPQLFLDHARLVSSRTDFPGDIQKYIEEEKTLQGYFDARHIDSFDEQKSRKVFFIRTKEENIQLFFVSPPDNVINNSKIEVTGVYLSNRAVLQSSISNERYGVRVVQGGEGQFPTLGTIKVAVFLINYSDNPGELVSRETVKKLVFSDDRSTSKFFEETSFGQLKMTGDVYGYFTIPKRNPNDPQSSCPFLFYEEETQKLAKKQGIKVDDYDSLVFVLTGSGDGCGFGGMATLGGKPGLVDIKLYRAPQVYTHELGHNLGVDHANLLKCGLTSVDDYSRCLPINQRFFRGIEYGDRYDIMGYSSGFNQFNAPHKIAVNWISGGKVQEVTADGIYTITVPLETNIDNGIYVLKIPKANSNEHYYLSLRKKMGFDSDLPQGVVDGVSVHIWDGIISHPTLFVDTTPGSSAILTEDFADAGLKDGNYFYDSVNKIQVKQLIHSGDSVSLEVKFNVQTSPSNPIPPIPSPTSMKGWAVTANPVCQNGNRPIGQGNIYYTVWPRVPYNLNNPLQWVYPEASPGAQTAVIYTDNDANNVYVGFKDEKGNSLVPIDKPPDPNIEYGKYFNLQTPLARWNRALVPNWPPVIKINFRAPDSWCN</sequence>
<dbReference type="EMBL" id="MFDO01000021">
    <property type="protein sequence ID" value="OGE65276.1"/>
    <property type="molecule type" value="Genomic_DNA"/>
</dbReference>
<evidence type="ECO:0008006" key="3">
    <source>
        <dbReference type="Google" id="ProtNLM"/>
    </source>
</evidence>